<evidence type="ECO:0000313" key="11">
    <source>
        <dbReference type="EMBL" id="CZR70002.1"/>
    </source>
</evidence>
<dbReference type="GO" id="GO:0005576">
    <property type="term" value="C:extracellular region"/>
    <property type="evidence" value="ECO:0007669"/>
    <property type="project" value="UniProtKB-SubCell"/>
</dbReference>
<keyword evidence="9" id="KW-1133">Transmembrane helix</keyword>
<reference evidence="11 12" key="1">
    <citation type="submission" date="2016-03" db="EMBL/GenBank/DDBJ databases">
        <authorList>
            <person name="Ploux O."/>
        </authorList>
    </citation>
    <scope>NUCLEOTIDE SEQUENCE [LARGE SCALE GENOMIC DNA]</scope>
    <source>
        <strain evidence="11 12">UAMH 11012</strain>
    </source>
</reference>
<dbReference type="Proteomes" id="UP000184330">
    <property type="component" value="Unassembled WGS sequence"/>
</dbReference>
<keyword evidence="8" id="KW-0449">Lipoprotein</keyword>
<proteinExistence type="inferred from homology"/>
<sequence length="219" mass="24337">MAQIVPSKMILLRFWFITTLVAPVIFYADRAAGQELPPACSVNCPLTTLDRAGCQLTDIRNCLCTDDNLQYELSPCVFVACDQAEQIVVSEIIRNQLCKGVAHKSRSTEIVRAEIILAAFTFPMIALRLISRVWVAQRVWWDDWMVLLAAMFIVPMTTIPIYTANQGLGKHIWNVPAQNTKQLLLAGLGDAVISTDVYTTAVLIFGRVAYGRMHTAGGY</sequence>
<gene>
    <name evidence="11" type="ORF">PAC_19903</name>
</gene>
<dbReference type="InterPro" id="IPR008427">
    <property type="entry name" value="Extracellular_membr_CFEM_dom"/>
</dbReference>
<evidence type="ECO:0000256" key="7">
    <source>
        <dbReference type="ARBA" id="ARBA00023157"/>
    </source>
</evidence>
<dbReference type="EMBL" id="FJOG01000088">
    <property type="protein sequence ID" value="CZR70002.1"/>
    <property type="molecule type" value="Genomic_DNA"/>
</dbReference>
<evidence type="ECO:0000256" key="8">
    <source>
        <dbReference type="ARBA" id="ARBA00023288"/>
    </source>
</evidence>
<comment type="subcellular location">
    <subcellularLocation>
        <location evidence="1">Membrane</location>
        <topology evidence="1">Lipid-anchor</topology>
        <topology evidence="1">GPI-anchor</topology>
    </subcellularLocation>
    <subcellularLocation>
        <location evidence="2">Secreted</location>
    </subcellularLocation>
</comment>
<evidence type="ECO:0000256" key="3">
    <source>
        <dbReference type="ARBA" id="ARBA00010031"/>
    </source>
</evidence>
<name>A0A1L7XY51_9HELO</name>
<protein>
    <recommendedName>
        <fullName evidence="10">CFEM domain-containing protein</fullName>
    </recommendedName>
</protein>
<evidence type="ECO:0000256" key="6">
    <source>
        <dbReference type="ARBA" id="ARBA00022729"/>
    </source>
</evidence>
<dbReference type="Pfam" id="PF05730">
    <property type="entry name" value="CFEM"/>
    <property type="match status" value="1"/>
</dbReference>
<dbReference type="InterPro" id="IPR049326">
    <property type="entry name" value="Rhodopsin_dom_fungi"/>
</dbReference>
<keyword evidence="5" id="KW-0325">Glycoprotein</keyword>
<dbReference type="Pfam" id="PF20684">
    <property type="entry name" value="Fung_rhodopsin"/>
    <property type="match status" value="1"/>
</dbReference>
<evidence type="ECO:0000259" key="10">
    <source>
        <dbReference type="SMART" id="SM00747"/>
    </source>
</evidence>
<keyword evidence="4" id="KW-0964">Secreted</keyword>
<dbReference type="SMART" id="SM00747">
    <property type="entry name" value="CFEM"/>
    <property type="match status" value="1"/>
</dbReference>
<comment type="similarity">
    <text evidence="3">Belongs to the RBT5 family.</text>
</comment>
<evidence type="ECO:0000256" key="1">
    <source>
        <dbReference type="ARBA" id="ARBA00004589"/>
    </source>
</evidence>
<dbReference type="AlphaFoldDB" id="A0A1L7XY51"/>
<keyword evidence="6" id="KW-0732">Signal</keyword>
<evidence type="ECO:0000256" key="5">
    <source>
        <dbReference type="ARBA" id="ARBA00022622"/>
    </source>
</evidence>
<feature type="transmembrane region" description="Helical" evidence="9">
    <location>
        <begin position="115"/>
        <end position="135"/>
    </location>
</feature>
<keyword evidence="9" id="KW-0812">Transmembrane</keyword>
<keyword evidence="5" id="KW-0336">GPI-anchor</keyword>
<evidence type="ECO:0000313" key="12">
    <source>
        <dbReference type="Proteomes" id="UP000184330"/>
    </source>
</evidence>
<feature type="domain" description="CFEM" evidence="10">
    <location>
        <begin position="33"/>
        <end position="99"/>
    </location>
</feature>
<accession>A0A1L7XY51</accession>
<evidence type="ECO:0000256" key="2">
    <source>
        <dbReference type="ARBA" id="ARBA00004613"/>
    </source>
</evidence>
<organism evidence="11 12">
    <name type="scientific">Phialocephala subalpina</name>
    <dbReference type="NCBI Taxonomy" id="576137"/>
    <lineage>
        <taxon>Eukaryota</taxon>
        <taxon>Fungi</taxon>
        <taxon>Dikarya</taxon>
        <taxon>Ascomycota</taxon>
        <taxon>Pezizomycotina</taxon>
        <taxon>Leotiomycetes</taxon>
        <taxon>Helotiales</taxon>
        <taxon>Mollisiaceae</taxon>
        <taxon>Phialocephala</taxon>
        <taxon>Phialocephala fortinii species complex</taxon>
    </lineage>
</organism>
<dbReference type="OrthoDB" id="5329176at2759"/>
<dbReference type="GO" id="GO:0098552">
    <property type="term" value="C:side of membrane"/>
    <property type="evidence" value="ECO:0007669"/>
    <property type="project" value="UniProtKB-KW"/>
</dbReference>
<dbReference type="STRING" id="576137.A0A1L7XY51"/>
<evidence type="ECO:0000256" key="9">
    <source>
        <dbReference type="SAM" id="Phobius"/>
    </source>
</evidence>
<feature type="transmembrane region" description="Helical" evidence="9">
    <location>
        <begin position="144"/>
        <end position="163"/>
    </location>
</feature>
<evidence type="ECO:0000256" key="4">
    <source>
        <dbReference type="ARBA" id="ARBA00022525"/>
    </source>
</evidence>
<feature type="transmembrane region" description="Helical" evidence="9">
    <location>
        <begin position="183"/>
        <end position="205"/>
    </location>
</feature>
<keyword evidence="9" id="KW-0472">Membrane</keyword>
<feature type="transmembrane region" description="Helical" evidence="9">
    <location>
        <begin position="12"/>
        <end position="28"/>
    </location>
</feature>
<keyword evidence="12" id="KW-1185">Reference proteome</keyword>
<keyword evidence="7" id="KW-1015">Disulfide bond</keyword>